<dbReference type="Gene3D" id="3.40.50.720">
    <property type="entry name" value="NAD(P)-binding Rossmann-like Domain"/>
    <property type="match status" value="1"/>
</dbReference>
<dbReference type="PANTHER" id="PTHR11011">
    <property type="entry name" value="MALE STERILITY PROTEIN 2-RELATED"/>
    <property type="match status" value="1"/>
</dbReference>
<dbReference type="GO" id="GO:0080019">
    <property type="term" value="F:alcohol-forming very long-chain fatty acyl-CoA reductase activity"/>
    <property type="evidence" value="ECO:0007669"/>
    <property type="project" value="InterPro"/>
</dbReference>
<dbReference type="InterPro" id="IPR013120">
    <property type="entry name" value="FAR_NAD-bd"/>
</dbReference>
<evidence type="ECO:0000259" key="1">
    <source>
        <dbReference type="Pfam" id="PF07993"/>
    </source>
</evidence>
<feature type="domain" description="Thioester reductase (TE)" evidence="1">
    <location>
        <begin position="6"/>
        <end position="254"/>
    </location>
</feature>
<dbReference type="EMBL" id="CP036266">
    <property type="protein sequence ID" value="QDT22280.1"/>
    <property type="molecule type" value="Genomic_DNA"/>
</dbReference>
<dbReference type="CDD" id="cd05263">
    <property type="entry name" value="MupV_like_SDR_e"/>
    <property type="match status" value="1"/>
</dbReference>
<dbReference type="InterPro" id="IPR026055">
    <property type="entry name" value="FAR"/>
</dbReference>
<keyword evidence="3" id="KW-1185">Reference proteome</keyword>
<protein>
    <submittedName>
        <fullName evidence="2">Carboxylic acid reductase</fullName>
        <ecNumber evidence="2">1.2.1.-</ecNumber>
    </submittedName>
</protein>
<accession>A0A517PSC4</accession>
<gene>
    <name evidence="2" type="primary">car</name>
    <name evidence="2" type="ORF">HG66A1_40870</name>
</gene>
<dbReference type="Proteomes" id="UP000320421">
    <property type="component" value="Chromosome"/>
</dbReference>
<reference evidence="2 3" key="1">
    <citation type="submission" date="2019-02" db="EMBL/GenBank/DDBJ databases">
        <title>Deep-cultivation of Planctomycetes and their phenomic and genomic characterization uncovers novel biology.</title>
        <authorList>
            <person name="Wiegand S."/>
            <person name="Jogler M."/>
            <person name="Boedeker C."/>
            <person name="Pinto D."/>
            <person name="Vollmers J."/>
            <person name="Rivas-Marin E."/>
            <person name="Kohn T."/>
            <person name="Peeters S.H."/>
            <person name="Heuer A."/>
            <person name="Rast P."/>
            <person name="Oberbeckmann S."/>
            <person name="Bunk B."/>
            <person name="Jeske O."/>
            <person name="Meyerdierks A."/>
            <person name="Storesund J.E."/>
            <person name="Kallscheuer N."/>
            <person name="Luecker S."/>
            <person name="Lage O.M."/>
            <person name="Pohl T."/>
            <person name="Merkel B.J."/>
            <person name="Hornburger P."/>
            <person name="Mueller R.-W."/>
            <person name="Bruemmer F."/>
            <person name="Labrenz M."/>
            <person name="Spormann A.M."/>
            <person name="Op den Camp H."/>
            <person name="Overmann J."/>
            <person name="Amann R."/>
            <person name="Jetten M.S.M."/>
            <person name="Mascher T."/>
            <person name="Medema M.H."/>
            <person name="Devos D.P."/>
            <person name="Kaster A.-K."/>
            <person name="Ovreas L."/>
            <person name="Rohde M."/>
            <person name="Galperin M.Y."/>
            <person name="Jogler C."/>
        </authorList>
    </citation>
    <scope>NUCLEOTIDE SEQUENCE [LARGE SCALE GENOMIC DNA]</scope>
    <source>
        <strain evidence="2 3">HG66A1</strain>
    </source>
</reference>
<dbReference type="RefSeq" id="WP_145187894.1">
    <property type="nucleotide sequence ID" value="NZ_CP036266.1"/>
</dbReference>
<dbReference type="SUPFAM" id="SSF51735">
    <property type="entry name" value="NAD(P)-binding Rossmann-fold domains"/>
    <property type="match status" value="1"/>
</dbReference>
<evidence type="ECO:0000313" key="2">
    <source>
        <dbReference type="EMBL" id="QDT22280.1"/>
    </source>
</evidence>
<evidence type="ECO:0000313" key="3">
    <source>
        <dbReference type="Proteomes" id="UP000320421"/>
    </source>
</evidence>
<proteinExistence type="predicted"/>
<dbReference type="PANTHER" id="PTHR11011:SF45">
    <property type="entry name" value="FATTY ACYL-COA REDUCTASE CG8306-RELATED"/>
    <property type="match status" value="1"/>
</dbReference>
<organism evidence="2 3">
    <name type="scientific">Gimesia chilikensis</name>
    <dbReference type="NCBI Taxonomy" id="2605989"/>
    <lineage>
        <taxon>Bacteria</taxon>
        <taxon>Pseudomonadati</taxon>
        <taxon>Planctomycetota</taxon>
        <taxon>Planctomycetia</taxon>
        <taxon>Planctomycetales</taxon>
        <taxon>Planctomycetaceae</taxon>
        <taxon>Gimesia</taxon>
    </lineage>
</organism>
<dbReference type="Pfam" id="PF07993">
    <property type="entry name" value="NAD_binding_4"/>
    <property type="match status" value="1"/>
</dbReference>
<dbReference type="EC" id="1.2.1.-" evidence="2"/>
<dbReference type="InterPro" id="IPR036291">
    <property type="entry name" value="NAD(P)-bd_dom_sf"/>
</dbReference>
<sequence length="377" mass="42532">MGYHLITGATGLLGRYLIRDLSMAGVPLAVLVRPTRRMTADQRIDMIMGFWDDQLGRELPRPVVLEGNINEENLGLSEEDLKWATENVDYMIHSAASLSFYSTSHESEPWRSNVGGAKKVLEFCKTAEIKKFAHVSTAYVCGLRTGRIMESDVDVGQESGNDYERSKLEAELMVRGSDQFESLTVFRPAIIIGDSKTGFTNTFHGFYAALQLGHTLMQMQSRDETGLLYASSRFTLNGDESKNLIPVDWVSAVMSYIITHPKHHGKTYHLTPLHPVQSRLVHDVLSTACKFYGSRFAGAGVELTDPNEGERLFYDHIRVYNSYWRDDPVFDSSNTQEAAPHLPCPHVDRDLLLHLSQVAIDMNFSWNDRTPHRFGVK</sequence>
<dbReference type="GO" id="GO:0035336">
    <property type="term" value="P:long-chain fatty-acyl-CoA metabolic process"/>
    <property type="evidence" value="ECO:0007669"/>
    <property type="project" value="TreeGrafter"/>
</dbReference>
<keyword evidence="2" id="KW-0560">Oxidoreductase</keyword>
<dbReference type="OrthoDB" id="9807212at2"/>
<name>A0A517PSC4_9PLAN</name>
<dbReference type="AlphaFoldDB" id="A0A517PSC4"/>